<organism evidence="2 3">
    <name type="scientific">Eleutherodactylus coqui</name>
    <name type="common">Puerto Rican coqui</name>
    <dbReference type="NCBI Taxonomy" id="57060"/>
    <lineage>
        <taxon>Eukaryota</taxon>
        <taxon>Metazoa</taxon>
        <taxon>Chordata</taxon>
        <taxon>Craniata</taxon>
        <taxon>Vertebrata</taxon>
        <taxon>Euteleostomi</taxon>
        <taxon>Amphibia</taxon>
        <taxon>Batrachia</taxon>
        <taxon>Anura</taxon>
        <taxon>Neobatrachia</taxon>
        <taxon>Hyloidea</taxon>
        <taxon>Eleutherodactylidae</taxon>
        <taxon>Eleutherodactylinae</taxon>
        <taxon>Eleutherodactylus</taxon>
        <taxon>Eleutherodactylus</taxon>
    </lineage>
</organism>
<keyword evidence="3" id="KW-1185">Reference proteome</keyword>
<name>A0A8J6KH40_ELECQ</name>
<feature type="region of interest" description="Disordered" evidence="1">
    <location>
        <begin position="60"/>
        <end position="83"/>
    </location>
</feature>
<evidence type="ECO:0000256" key="1">
    <source>
        <dbReference type="SAM" id="MobiDB-lite"/>
    </source>
</evidence>
<evidence type="ECO:0000313" key="2">
    <source>
        <dbReference type="EMBL" id="KAG9491961.1"/>
    </source>
</evidence>
<dbReference type="AlphaFoldDB" id="A0A8J6KH40"/>
<dbReference type="OrthoDB" id="7700931at2759"/>
<feature type="compositionally biased region" description="Basic residues" evidence="1">
    <location>
        <begin position="74"/>
        <end position="83"/>
    </location>
</feature>
<feature type="non-terminal residue" evidence="2">
    <location>
        <position position="83"/>
    </location>
</feature>
<comment type="caution">
    <text evidence="2">The sequence shown here is derived from an EMBL/GenBank/DDBJ whole genome shotgun (WGS) entry which is preliminary data.</text>
</comment>
<gene>
    <name evidence="2" type="ORF">GDO78_000459</name>
</gene>
<evidence type="ECO:0000313" key="3">
    <source>
        <dbReference type="Proteomes" id="UP000770717"/>
    </source>
</evidence>
<dbReference type="EMBL" id="WNTK01000001">
    <property type="protein sequence ID" value="KAG9491961.1"/>
    <property type="molecule type" value="Genomic_DNA"/>
</dbReference>
<proteinExistence type="predicted"/>
<dbReference type="Proteomes" id="UP000770717">
    <property type="component" value="Unassembled WGS sequence"/>
</dbReference>
<accession>A0A8J6KH40</accession>
<sequence length="83" mass="9659">GPEIKYTRVTGIGSDLDDAELTRRLEEEVTRVSKFIEGESQILDDEELKRLLEGEPQVRRIQSGTRRIQGSPRRQLRRRSHQS</sequence>
<reference evidence="2" key="1">
    <citation type="thesis" date="2020" institute="ProQuest LLC" country="789 East Eisenhower Parkway, Ann Arbor, MI, USA">
        <title>Comparative Genomics and Chromosome Evolution.</title>
        <authorList>
            <person name="Mudd A.B."/>
        </authorList>
    </citation>
    <scope>NUCLEOTIDE SEQUENCE</scope>
    <source>
        <strain evidence="2">HN-11 Male</strain>
        <tissue evidence="2">Kidney and liver</tissue>
    </source>
</reference>
<protein>
    <submittedName>
        <fullName evidence="2">Uncharacterized protein</fullName>
    </submittedName>
</protein>